<evidence type="ECO:0000313" key="2">
    <source>
        <dbReference type="Proteomes" id="UP000244073"/>
    </source>
</evidence>
<protein>
    <submittedName>
        <fullName evidence="1">Uncharacterized protein</fullName>
    </submittedName>
</protein>
<proteinExistence type="predicted"/>
<dbReference type="Proteomes" id="UP000244073">
    <property type="component" value="Unassembled WGS sequence"/>
</dbReference>
<dbReference type="VEuPathDB" id="FungiDB:P175DRAFT_0533483"/>
<reference evidence="1 2" key="1">
    <citation type="journal article" date="2018" name="Proc. Natl. Acad. Sci. U.S.A.">
        <title>Linking secondary metabolites to gene clusters through genome sequencing of six diverse Aspergillus species.</title>
        <authorList>
            <person name="Kaerboelling I."/>
            <person name="Vesth T.C."/>
            <person name="Frisvad J.C."/>
            <person name="Nybo J.L."/>
            <person name="Theobald S."/>
            <person name="Kuo A."/>
            <person name="Bowyer P."/>
            <person name="Matsuda Y."/>
            <person name="Mondo S."/>
            <person name="Lyhne E.K."/>
            <person name="Kogle M.E."/>
            <person name="Clum A."/>
            <person name="Lipzen A."/>
            <person name="Salamov A."/>
            <person name="Ngan C.Y."/>
            <person name="Daum C."/>
            <person name="Chiniquy J."/>
            <person name="Barry K."/>
            <person name="LaButti K."/>
            <person name="Haridas S."/>
            <person name="Simmons B.A."/>
            <person name="Magnuson J.K."/>
            <person name="Mortensen U.H."/>
            <person name="Larsen T.O."/>
            <person name="Grigoriev I.V."/>
            <person name="Baker S.E."/>
            <person name="Andersen M.R."/>
        </authorList>
    </citation>
    <scope>NUCLEOTIDE SEQUENCE [LARGE SCALE GENOMIC DNA]</scope>
    <source>
        <strain evidence="1 2">IBT 24754</strain>
    </source>
</reference>
<name>A0A2T5LS04_9EURO</name>
<comment type="caution">
    <text evidence="1">The sequence shown here is derived from an EMBL/GenBank/DDBJ whole genome shotgun (WGS) entry which is preliminary data.</text>
</comment>
<gene>
    <name evidence="1" type="ORF">P175DRAFT_0533483</name>
</gene>
<evidence type="ECO:0000313" key="1">
    <source>
        <dbReference type="EMBL" id="PTU19065.1"/>
    </source>
</evidence>
<sequence length="106" mass="11469">MPYGSSILMQHLVAFDVCLPDHGTRKLHPVIKANFGSSAGFDFAEKQLQHNIDVLIVPFTVSHFALGEIEEGPIARNTSMASFSPSPSNSSIALSICRVSSPWELA</sequence>
<dbReference type="OrthoDB" id="566138at2759"/>
<dbReference type="AlphaFoldDB" id="A0A2T5LS04"/>
<organism evidence="1 2">
    <name type="scientific">Aspergillus ochraceoroseus IBT 24754</name>
    <dbReference type="NCBI Taxonomy" id="1392256"/>
    <lineage>
        <taxon>Eukaryota</taxon>
        <taxon>Fungi</taxon>
        <taxon>Dikarya</taxon>
        <taxon>Ascomycota</taxon>
        <taxon>Pezizomycotina</taxon>
        <taxon>Eurotiomycetes</taxon>
        <taxon>Eurotiomycetidae</taxon>
        <taxon>Eurotiales</taxon>
        <taxon>Aspergillaceae</taxon>
        <taxon>Aspergillus</taxon>
        <taxon>Aspergillus subgen. Nidulantes</taxon>
    </lineage>
</organism>
<dbReference type="EMBL" id="MSFN02000006">
    <property type="protein sequence ID" value="PTU19065.1"/>
    <property type="molecule type" value="Genomic_DNA"/>
</dbReference>
<dbReference type="GeneID" id="63816942"/>
<dbReference type="RefSeq" id="XP_040750457.1">
    <property type="nucleotide sequence ID" value="XM_040900060.1"/>
</dbReference>
<accession>A0A2T5LS04</accession>